<dbReference type="Gene3D" id="3.40.50.300">
    <property type="entry name" value="P-loop containing nucleotide triphosphate hydrolases"/>
    <property type="match status" value="1"/>
</dbReference>
<comment type="caution">
    <text evidence="1">The sequence shown here is derived from an EMBL/GenBank/DDBJ whole genome shotgun (WGS) entry which is preliminary data.</text>
</comment>
<dbReference type="Pfam" id="PF13177">
    <property type="entry name" value="DNA_pol3_delta2"/>
    <property type="match status" value="1"/>
</dbReference>
<accession>A0AA43U2Z2</accession>
<proteinExistence type="predicted"/>
<sequence length="292" mass="34462">MIDSVFKNIIDNSLKENKLSQVYLLSSKNIKSFDEYFLYFISQVNHDNFKKFSDIKFGELYFYIDGQNQTINKQTILDSMNETTETSILFKNKKKILFISNIENGTQHSLNSLLKFLENPPYNTIIIMSCNFISQVIKTIKSRAFIIEINHKNNETNIDKSKPFASFFKTINTQYNEELIYIFNDLSKSISLSYKNPLLFFQSLIINFNYENKEIILNFLIMAFMDIYKIKKGIKELDIFNDFKFKQEAFDYIPIYKIISLLKEVKNNINNAANFNLQKSNLLLKLEEFYGI</sequence>
<evidence type="ECO:0000313" key="2">
    <source>
        <dbReference type="Proteomes" id="UP001162175"/>
    </source>
</evidence>
<evidence type="ECO:0000313" key="1">
    <source>
        <dbReference type="EMBL" id="MDI3349749.1"/>
    </source>
</evidence>
<organism evidence="1 2">
    <name type="scientific">Mycoplasmopsis arginini</name>
    <name type="common">Mycoplasma arginini</name>
    <dbReference type="NCBI Taxonomy" id="2094"/>
    <lineage>
        <taxon>Bacteria</taxon>
        <taxon>Bacillati</taxon>
        <taxon>Mycoplasmatota</taxon>
        <taxon>Mycoplasmoidales</taxon>
        <taxon>Metamycoplasmataceae</taxon>
        <taxon>Mycoplasmopsis</taxon>
    </lineage>
</organism>
<gene>
    <name evidence="1" type="ORF">DCBHLPFO_00308</name>
</gene>
<dbReference type="EMBL" id="JAPFAR010000109">
    <property type="protein sequence ID" value="MDI3349749.1"/>
    <property type="molecule type" value="Genomic_DNA"/>
</dbReference>
<name>A0AA43U2Z2_MYCAR</name>
<dbReference type="Proteomes" id="UP001162175">
    <property type="component" value="Unassembled WGS sequence"/>
</dbReference>
<reference evidence="1" key="1">
    <citation type="submission" date="2022-11" db="EMBL/GenBank/DDBJ databases">
        <title>Draft genome of Mycoplasma arginini isolated from fly.</title>
        <authorList>
            <person name="Severgnini M."/>
            <person name="Gioia G."/>
            <person name="Cremonesi P."/>
            <person name="Moroni P."/>
            <person name="Addis M.F."/>
            <person name="Castiglioni B."/>
        </authorList>
    </citation>
    <scope>NUCLEOTIDE SEQUENCE</scope>
    <source>
        <strain evidence="1">QMP CG1-1632</strain>
    </source>
</reference>
<protein>
    <submittedName>
        <fullName evidence="1">DNA polymerase III subunit</fullName>
    </submittedName>
</protein>
<dbReference type="InterPro" id="IPR027417">
    <property type="entry name" value="P-loop_NTPase"/>
</dbReference>
<dbReference type="SUPFAM" id="SSF52540">
    <property type="entry name" value="P-loop containing nucleoside triphosphate hydrolases"/>
    <property type="match status" value="1"/>
</dbReference>
<dbReference type="RefSeq" id="WP_282456438.1">
    <property type="nucleotide sequence ID" value="NZ_JAPFAR010000109.1"/>
</dbReference>
<dbReference type="AlphaFoldDB" id="A0AA43U2Z2"/>